<comment type="caution">
    <text evidence="1">The sequence shown here is derived from an EMBL/GenBank/DDBJ whole genome shotgun (WGS) entry which is preliminary data.</text>
</comment>
<evidence type="ECO:0008006" key="3">
    <source>
        <dbReference type="Google" id="ProtNLM"/>
    </source>
</evidence>
<protein>
    <recommendedName>
        <fullName evidence="3">DUF4025 domain-containing protein</fullName>
    </recommendedName>
</protein>
<organism evidence="1 2">
    <name type="scientific">Neobacillus paridis</name>
    <dbReference type="NCBI Taxonomy" id="2803862"/>
    <lineage>
        <taxon>Bacteria</taxon>
        <taxon>Bacillati</taxon>
        <taxon>Bacillota</taxon>
        <taxon>Bacilli</taxon>
        <taxon>Bacillales</taxon>
        <taxon>Bacillaceae</taxon>
        <taxon>Neobacillus</taxon>
    </lineage>
</organism>
<dbReference type="RefSeq" id="WP_202652129.1">
    <property type="nucleotide sequence ID" value="NZ_JAESWB010000025.1"/>
</dbReference>
<reference evidence="1 2" key="1">
    <citation type="submission" date="2021-01" db="EMBL/GenBank/DDBJ databases">
        <title>Genome public.</title>
        <authorList>
            <person name="Liu C."/>
            <person name="Sun Q."/>
        </authorList>
    </citation>
    <scope>NUCLEOTIDE SEQUENCE [LARGE SCALE GENOMIC DNA]</scope>
    <source>
        <strain evidence="1 2">YIM B02564</strain>
    </source>
</reference>
<name>A0ABS1TIN7_9BACI</name>
<dbReference type="Proteomes" id="UP000623967">
    <property type="component" value="Unassembled WGS sequence"/>
</dbReference>
<evidence type="ECO:0000313" key="1">
    <source>
        <dbReference type="EMBL" id="MBL4951132.1"/>
    </source>
</evidence>
<sequence length="52" mass="5875">MGKKDPNRQNLFEFDEHGTNLVGEQIMDAYNIGFIDTETTADESDEFFSAEG</sequence>
<proteinExistence type="predicted"/>
<keyword evidence="2" id="KW-1185">Reference proteome</keyword>
<accession>A0ABS1TIN7</accession>
<dbReference type="EMBL" id="JAESWB010000025">
    <property type="protein sequence ID" value="MBL4951132.1"/>
    <property type="molecule type" value="Genomic_DNA"/>
</dbReference>
<evidence type="ECO:0000313" key="2">
    <source>
        <dbReference type="Proteomes" id="UP000623967"/>
    </source>
</evidence>
<gene>
    <name evidence="1" type="ORF">JK635_02605</name>
</gene>